<feature type="region of interest" description="Disordered" evidence="1">
    <location>
        <begin position="74"/>
        <end position="96"/>
    </location>
</feature>
<protein>
    <submittedName>
        <fullName evidence="2">Uncharacterized protein</fullName>
    </submittedName>
</protein>
<organism evidence="2 3">
    <name type="scientific">Paraburkholderia pallida</name>
    <dbReference type="NCBI Taxonomy" id="2547399"/>
    <lineage>
        <taxon>Bacteria</taxon>
        <taxon>Pseudomonadati</taxon>
        <taxon>Pseudomonadota</taxon>
        <taxon>Betaproteobacteria</taxon>
        <taxon>Burkholderiales</taxon>
        <taxon>Burkholderiaceae</taxon>
        <taxon>Paraburkholderia</taxon>
    </lineage>
</organism>
<evidence type="ECO:0000313" key="2">
    <source>
        <dbReference type="EMBL" id="QBR00497.1"/>
    </source>
</evidence>
<evidence type="ECO:0000313" key="3">
    <source>
        <dbReference type="Proteomes" id="UP000295727"/>
    </source>
</evidence>
<dbReference type="Proteomes" id="UP000295727">
    <property type="component" value="Chromosome 2"/>
</dbReference>
<dbReference type="EMBL" id="CP038149">
    <property type="protein sequence ID" value="QBR00497.1"/>
    <property type="molecule type" value="Genomic_DNA"/>
</dbReference>
<dbReference type="OrthoDB" id="8966655at2"/>
<proteinExistence type="predicted"/>
<dbReference type="RefSeq" id="WP_134754194.1">
    <property type="nucleotide sequence ID" value="NZ_CP038149.1"/>
</dbReference>
<sequence>MPHRPPLTAARLAQIWNEHPEPIVLELLWEIHRLRSTILRANQVRRFMGPDGTYNVPGPVWECFNRELDVEPCLTDEPTPRQQAVIDGSGKRSRED</sequence>
<dbReference type="AlphaFoldDB" id="A0A4P7D081"/>
<accession>A0A4P7D081</accession>
<gene>
    <name evidence="2" type="ORF">E1956_26040</name>
</gene>
<keyword evidence="3" id="KW-1185">Reference proteome</keyword>
<name>A0A4P7D081_9BURK</name>
<dbReference type="KEGG" id="ppai:E1956_26040"/>
<reference evidence="2 3" key="1">
    <citation type="submission" date="2019-03" db="EMBL/GenBank/DDBJ databases">
        <title>Paraburkholderia sp. 7MH5, isolated from subtropical forest soil.</title>
        <authorList>
            <person name="Gao Z.-H."/>
            <person name="Qiu L.-H."/>
        </authorList>
    </citation>
    <scope>NUCLEOTIDE SEQUENCE [LARGE SCALE GENOMIC DNA]</scope>
    <source>
        <strain evidence="2 3">7MH5</strain>
    </source>
</reference>
<evidence type="ECO:0000256" key="1">
    <source>
        <dbReference type="SAM" id="MobiDB-lite"/>
    </source>
</evidence>